<dbReference type="Proteomes" id="UP000824225">
    <property type="component" value="Unassembled WGS sequence"/>
</dbReference>
<proteinExistence type="predicted"/>
<reference evidence="1" key="1">
    <citation type="journal article" date="2021" name="PeerJ">
        <title>Extensive microbial diversity within the chicken gut microbiome revealed by metagenomics and culture.</title>
        <authorList>
            <person name="Gilroy R."/>
            <person name="Ravi A."/>
            <person name="Getino M."/>
            <person name="Pursley I."/>
            <person name="Horton D.L."/>
            <person name="Alikhan N.F."/>
            <person name="Baker D."/>
            <person name="Gharbi K."/>
            <person name="Hall N."/>
            <person name="Watson M."/>
            <person name="Adriaenssens E.M."/>
            <person name="Foster-Nyarko E."/>
            <person name="Jarju S."/>
            <person name="Secka A."/>
            <person name="Antonio M."/>
            <person name="Oren A."/>
            <person name="Chaudhuri R.R."/>
            <person name="La Ragione R."/>
            <person name="Hildebrand F."/>
            <person name="Pallen M.J."/>
        </authorList>
    </citation>
    <scope>NUCLEOTIDE SEQUENCE</scope>
    <source>
        <strain evidence="1">CHK186-16707</strain>
    </source>
</reference>
<sequence length="142" mass="16209">MLDYYRFKDIDDLFARGRNDEARHLLMEMQARYIAVCDENSTLRMQVHEYEDILYLSRNLVFDGACYWLVTGNIKQGPFCRHCYNRDGALIRLDAEAGDGSGPGDGRWRCVCCGAVHEREYATGHVMTLPAPRPAKIIPFSG</sequence>
<evidence type="ECO:0000313" key="2">
    <source>
        <dbReference type="Proteomes" id="UP000824225"/>
    </source>
</evidence>
<accession>A0A9D2HD86</accession>
<gene>
    <name evidence="1" type="ORF">H9962_02320</name>
</gene>
<dbReference type="EMBL" id="DXAN01000003">
    <property type="protein sequence ID" value="HJA08016.1"/>
    <property type="molecule type" value="Genomic_DNA"/>
</dbReference>
<reference evidence="1" key="2">
    <citation type="submission" date="2021-04" db="EMBL/GenBank/DDBJ databases">
        <authorList>
            <person name="Gilroy R."/>
        </authorList>
    </citation>
    <scope>NUCLEOTIDE SEQUENCE</scope>
    <source>
        <strain evidence="1">CHK186-16707</strain>
    </source>
</reference>
<dbReference type="AlphaFoldDB" id="A0A9D2HD86"/>
<comment type="caution">
    <text evidence="1">The sequence shown here is derived from an EMBL/GenBank/DDBJ whole genome shotgun (WGS) entry which is preliminary data.</text>
</comment>
<name>A0A9D2HD86_9BACT</name>
<evidence type="ECO:0000313" key="1">
    <source>
        <dbReference type="EMBL" id="HJA08016.1"/>
    </source>
</evidence>
<protein>
    <submittedName>
        <fullName evidence="1">Uncharacterized protein</fullName>
    </submittedName>
</protein>
<organism evidence="1 2">
    <name type="scientific">Candidatus Mailhella merdigallinarum</name>
    <dbReference type="NCBI Taxonomy" id="2838658"/>
    <lineage>
        <taxon>Bacteria</taxon>
        <taxon>Pseudomonadati</taxon>
        <taxon>Thermodesulfobacteriota</taxon>
        <taxon>Desulfovibrionia</taxon>
        <taxon>Desulfovibrionales</taxon>
        <taxon>Desulfovibrionaceae</taxon>
        <taxon>Mailhella</taxon>
    </lineage>
</organism>